<keyword evidence="2" id="KW-1185">Reference proteome</keyword>
<organism evidence="1 2">
    <name type="scientific">Artomyces pyxidatus</name>
    <dbReference type="NCBI Taxonomy" id="48021"/>
    <lineage>
        <taxon>Eukaryota</taxon>
        <taxon>Fungi</taxon>
        <taxon>Dikarya</taxon>
        <taxon>Basidiomycota</taxon>
        <taxon>Agaricomycotina</taxon>
        <taxon>Agaricomycetes</taxon>
        <taxon>Russulales</taxon>
        <taxon>Auriscalpiaceae</taxon>
        <taxon>Artomyces</taxon>
    </lineage>
</organism>
<dbReference type="EMBL" id="MU277255">
    <property type="protein sequence ID" value="KAI0056942.1"/>
    <property type="molecule type" value="Genomic_DNA"/>
</dbReference>
<accession>A0ACB8SL48</accession>
<gene>
    <name evidence="1" type="ORF">BV25DRAFT_1831724</name>
</gene>
<name>A0ACB8SL48_9AGAM</name>
<reference evidence="1" key="2">
    <citation type="journal article" date="2022" name="New Phytol.">
        <title>Evolutionary transition to the ectomycorrhizal habit in the genomes of a hyperdiverse lineage of mushroom-forming fungi.</title>
        <authorList>
            <person name="Looney B."/>
            <person name="Miyauchi S."/>
            <person name="Morin E."/>
            <person name="Drula E."/>
            <person name="Courty P.E."/>
            <person name="Kohler A."/>
            <person name="Kuo A."/>
            <person name="LaButti K."/>
            <person name="Pangilinan J."/>
            <person name="Lipzen A."/>
            <person name="Riley R."/>
            <person name="Andreopoulos W."/>
            <person name="He G."/>
            <person name="Johnson J."/>
            <person name="Nolan M."/>
            <person name="Tritt A."/>
            <person name="Barry K.W."/>
            <person name="Grigoriev I.V."/>
            <person name="Nagy L.G."/>
            <person name="Hibbett D."/>
            <person name="Henrissat B."/>
            <person name="Matheny P.B."/>
            <person name="Labbe J."/>
            <person name="Martin F.M."/>
        </authorList>
    </citation>
    <scope>NUCLEOTIDE SEQUENCE</scope>
    <source>
        <strain evidence="1">HHB10654</strain>
    </source>
</reference>
<reference evidence="1" key="1">
    <citation type="submission" date="2021-03" db="EMBL/GenBank/DDBJ databases">
        <authorList>
            <consortium name="DOE Joint Genome Institute"/>
            <person name="Ahrendt S."/>
            <person name="Looney B.P."/>
            <person name="Miyauchi S."/>
            <person name="Morin E."/>
            <person name="Drula E."/>
            <person name="Courty P.E."/>
            <person name="Chicoki N."/>
            <person name="Fauchery L."/>
            <person name="Kohler A."/>
            <person name="Kuo A."/>
            <person name="Labutti K."/>
            <person name="Pangilinan J."/>
            <person name="Lipzen A."/>
            <person name="Riley R."/>
            <person name="Andreopoulos W."/>
            <person name="He G."/>
            <person name="Johnson J."/>
            <person name="Barry K.W."/>
            <person name="Grigoriev I.V."/>
            <person name="Nagy L."/>
            <person name="Hibbett D."/>
            <person name="Henrissat B."/>
            <person name="Matheny P.B."/>
            <person name="Labbe J."/>
            <person name="Martin F."/>
        </authorList>
    </citation>
    <scope>NUCLEOTIDE SEQUENCE</scope>
    <source>
        <strain evidence="1">HHB10654</strain>
    </source>
</reference>
<evidence type="ECO:0000313" key="1">
    <source>
        <dbReference type="EMBL" id="KAI0056942.1"/>
    </source>
</evidence>
<sequence>MALVKLLLIFVAFCSYNVALTRPQSGPSKEEQAKTAKDKWTASVDNGTHLFIAISRVRDYFVKSLADLFYEVGSLVTLGPGGIHLTR</sequence>
<protein>
    <submittedName>
        <fullName evidence="1">Uncharacterized protein</fullName>
    </submittedName>
</protein>
<evidence type="ECO:0000313" key="2">
    <source>
        <dbReference type="Proteomes" id="UP000814140"/>
    </source>
</evidence>
<proteinExistence type="predicted"/>
<dbReference type="Proteomes" id="UP000814140">
    <property type="component" value="Unassembled WGS sequence"/>
</dbReference>
<comment type="caution">
    <text evidence="1">The sequence shown here is derived from an EMBL/GenBank/DDBJ whole genome shotgun (WGS) entry which is preliminary data.</text>
</comment>